<dbReference type="Pfam" id="PF08402">
    <property type="entry name" value="TOBE_2"/>
    <property type="match status" value="1"/>
</dbReference>
<protein>
    <submittedName>
        <fullName evidence="11">ABC transporter ATP-binding protein</fullName>
    </submittedName>
</protein>
<dbReference type="PANTHER" id="PTHR43875:SF15">
    <property type="entry name" value="TREHALOSE IMPORT ATP-BINDING PROTEIN SUGC"/>
    <property type="match status" value="1"/>
</dbReference>
<proteinExistence type="inferred from homology"/>
<dbReference type="PANTHER" id="PTHR43875">
    <property type="entry name" value="MALTODEXTRIN IMPORT ATP-BINDING PROTEIN MSMX"/>
    <property type="match status" value="1"/>
</dbReference>
<keyword evidence="5" id="KW-0997">Cell inner membrane</keyword>
<accession>A0AAP9EAN3</accession>
<dbReference type="GO" id="GO:0055052">
    <property type="term" value="C:ATP-binding cassette (ABC) transporter complex, substrate-binding subunit-containing"/>
    <property type="evidence" value="ECO:0007669"/>
    <property type="project" value="TreeGrafter"/>
</dbReference>
<dbReference type="PROSITE" id="PS00211">
    <property type="entry name" value="ABC_TRANSPORTER_1"/>
    <property type="match status" value="1"/>
</dbReference>
<reference evidence="11 12" key="1">
    <citation type="journal article" date="2017" name="Genome Announc.">
        <title>Draft Genome Sequence of Agrobacterium tumefaciens Biovar 1 Strain 186, Isolated from Walnut.</title>
        <authorList>
            <person name="Poret-Peterson A.T."/>
            <person name="Bhatnagar S."/>
            <person name="McClean A.E."/>
            <person name="Kluepfel D.A."/>
        </authorList>
    </citation>
    <scope>NUCLEOTIDE SEQUENCE [LARGE SCALE GENOMIC DNA]</scope>
    <source>
        <strain evidence="11 12">186</strain>
    </source>
</reference>
<dbReference type="InterPro" id="IPR012340">
    <property type="entry name" value="NA-bd_OB-fold"/>
</dbReference>
<dbReference type="InterPro" id="IPR008995">
    <property type="entry name" value="Mo/tungstate-bd_C_term_dom"/>
</dbReference>
<evidence type="ECO:0000256" key="7">
    <source>
        <dbReference type="ARBA" id="ARBA00022840"/>
    </source>
</evidence>
<dbReference type="GO" id="GO:0016887">
    <property type="term" value="F:ATP hydrolysis activity"/>
    <property type="evidence" value="ECO:0007669"/>
    <property type="project" value="InterPro"/>
</dbReference>
<dbReference type="InterPro" id="IPR027417">
    <property type="entry name" value="P-loop_NTPase"/>
</dbReference>
<comment type="similarity">
    <text evidence="2">Belongs to the ABC transporter superfamily.</text>
</comment>
<evidence type="ECO:0000313" key="12">
    <source>
        <dbReference type="Proteomes" id="UP000222296"/>
    </source>
</evidence>
<dbReference type="SUPFAM" id="SSF52540">
    <property type="entry name" value="P-loop containing nucleoside triphosphate hydrolases"/>
    <property type="match status" value="1"/>
</dbReference>
<evidence type="ECO:0000256" key="2">
    <source>
        <dbReference type="ARBA" id="ARBA00005417"/>
    </source>
</evidence>
<dbReference type="InterPro" id="IPR047641">
    <property type="entry name" value="ABC_transpr_MalK/UgpC-like"/>
</dbReference>
<dbReference type="Proteomes" id="UP000222296">
    <property type="component" value="Plasmid pAt"/>
</dbReference>
<dbReference type="InterPro" id="IPR003593">
    <property type="entry name" value="AAA+_ATPase"/>
</dbReference>
<dbReference type="GO" id="GO:0140359">
    <property type="term" value="F:ABC-type transporter activity"/>
    <property type="evidence" value="ECO:0007669"/>
    <property type="project" value="UniProtKB-ARBA"/>
</dbReference>
<evidence type="ECO:0000256" key="3">
    <source>
        <dbReference type="ARBA" id="ARBA00022448"/>
    </source>
</evidence>
<dbReference type="PROSITE" id="PS50893">
    <property type="entry name" value="ABC_TRANSPORTER_2"/>
    <property type="match status" value="1"/>
</dbReference>
<dbReference type="Gene3D" id="3.40.50.300">
    <property type="entry name" value="P-loop containing nucleotide triphosphate hydrolases"/>
    <property type="match status" value="1"/>
</dbReference>
<dbReference type="Gene3D" id="2.40.50.140">
    <property type="entry name" value="Nucleic acid-binding proteins"/>
    <property type="match status" value="1"/>
</dbReference>
<evidence type="ECO:0000256" key="5">
    <source>
        <dbReference type="ARBA" id="ARBA00022519"/>
    </source>
</evidence>
<dbReference type="Gene3D" id="2.40.50.100">
    <property type="match status" value="1"/>
</dbReference>
<sequence length="354" mass="38609">MAALELTDIVKSFEERTVVSDVSLSVSDGEFVAILGPSGCGKSTLLRIIAGLEHATSGRISLGGRDTTWLHPKDRAIAMVFQNYALYPHLSIFENIAFPMRIAGARKRDVDDSVQRVASLVGLSHLLDRKPRHLSGGERQRAALARALIRKPALFLLDEPLSNLDAKLRQSAREELKLLQRQTGLTALYVTHDQVEAMGLGDRIVVMSGGVIRQVGKPKEIYQNPADTFVATFIGTPPMNIVDFDEILVGFRPETVQVNGAANAETTAFPVEIQRTEYLGNVQLVYASILGSFKPGRVIAAVPVKDALTLAEGERTTFAVRTEELRFFDKVTGLAVETPNADLRTPAQGVAEHV</sequence>
<organism evidence="11 12">
    <name type="scientific">Agrobacterium tumefaciens</name>
    <dbReference type="NCBI Taxonomy" id="358"/>
    <lineage>
        <taxon>Bacteria</taxon>
        <taxon>Pseudomonadati</taxon>
        <taxon>Pseudomonadota</taxon>
        <taxon>Alphaproteobacteria</taxon>
        <taxon>Hyphomicrobiales</taxon>
        <taxon>Rhizobiaceae</taxon>
        <taxon>Rhizobium/Agrobacterium group</taxon>
        <taxon>Agrobacterium</taxon>
        <taxon>Agrobacterium tumefaciens complex</taxon>
    </lineage>
</organism>
<evidence type="ECO:0000256" key="6">
    <source>
        <dbReference type="ARBA" id="ARBA00022741"/>
    </source>
</evidence>
<keyword evidence="7 11" id="KW-0067">ATP-binding</keyword>
<keyword evidence="8" id="KW-1278">Translocase</keyword>
<comment type="subcellular location">
    <subcellularLocation>
        <location evidence="1">Cell inner membrane</location>
        <topology evidence="1">Peripheral membrane protein</topology>
    </subcellularLocation>
</comment>
<evidence type="ECO:0000256" key="9">
    <source>
        <dbReference type="ARBA" id="ARBA00023136"/>
    </source>
</evidence>
<evidence type="ECO:0000313" key="11">
    <source>
        <dbReference type="EMBL" id="QDY97718.1"/>
    </source>
</evidence>
<dbReference type="InterPro" id="IPR003439">
    <property type="entry name" value="ABC_transporter-like_ATP-bd"/>
</dbReference>
<keyword evidence="4" id="KW-1003">Cell membrane</keyword>
<keyword evidence="6" id="KW-0547">Nucleotide-binding</keyword>
<name>A0AAP9EAN3_AGRTU</name>
<geneLocation type="plasmid" evidence="12">
    <name>pat</name>
</geneLocation>
<dbReference type="SUPFAM" id="SSF50331">
    <property type="entry name" value="MOP-like"/>
    <property type="match status" value="1"/>
</dbReference>
<dbReference type="AlphaFoldDB" id="A0AAP9EAN3"/>
<dbReference type="EMBL" id="CP042276">
    <property type="protein sequence ID" value="QDY97718.1"/>
    <property type="molecule type" value="Genomic_DNA"/>
</dbReference>
<evidence type="ECO:0000256" key="1">
    <source>
        <dbReference type="ARBA" id="ARBA00004417"/>
    </source>
</evidence>
<evidence type="ECO:0000259" key="10">
    <source>
        <dbReference type="PROSITE" id="PS50893"/>
    </source>
</evidence>
<keyword evidence="3" id="KW-0813">Transport</keyword>
<dbReference type="Pfam" id="PF00005">
    <property type="entry name" value="ABC_tran"/>
    <property type="match status" value="1"/>
</dbReference>
<gene>
    <name evidence="11" type="ORF">CG010_026600</name>
</gene>
<keyword evidence="9" id="KW-0472">Membrane</keyword>
<feature type="domain" description="ABC transporter" evidence="10">
    <location>
        <begin position="4"/>
        <end position="234"/>
    </location>
</feature>
<dbReference type="GO" id="GO:0005524">
    <property type="term" value="F:ATP binding"/>
    <property type="evidence" value="ECO:0007669"/>
    <property type="project" value="UniProtKB-KW"/>
</dbReference>
<dbReference type="InterPro" id="IPR013611">
    <property type="entry name" value="Transp-assoc_OB_typ2"/>
</dbReference>
<dbReference type="InterPro" id="IPR017871">
    <property type="entry name" value="ABC_transporter-like_CS"/>
</dbReference>
<evidence type="ECO:0000256" key="8">
    <source>
        <dbReference type="ARBA" id="ARBA00022967"/>
    </source>
</evidence>
<dbReference type="FunFam" id="3.40.50.300:FF:000042">
    <property type="entry name" value="Maltose/maltodextrin ABC transporter, ATP-binding protein"/>
    <property type="match status" value="1"/>
</dbReference>
<dbReference type="RefSeq" id="WP_099086487.1">
    <property type="nucleotide sequence ID" value="NZ_CP042276.1"/>
</dbReference>
<keyword evidence="11" id="KW-0614">Plasmid</keyword>
<evidence type="ECO:0000256" key="4">
    <source>
        <dbReference type="ARBA" id="ARBA00022475"/>
    </source>
</evidence>
<dbReference type="SMART" id="SM00382">
    <property type="entry name" value="AAA"/>
    <property type="match status" value="1"/>
</dbReference>